<organism evidence="5 6">
    <name type="scientific">Morella rubra</name>
    <name type="common">Chinese bayberry</name>
    <dbReference type="NCBI Taxonomy" id="262757"/>
    <lineage>
        <taxon>Eukaryota</taxon>
        <taxon>Viridiplantae</taxon>
        <taxon>Streptophyta</taxon>
        <taxon>Embryophyta</taxon>
        <taxon>Tracheophyta</taxon>
        <taxon>Spermatophyta</taxon>
        <taxon>Magnoliopsida</taxon>
        <taxon>eudicotyledons</taxon>
        <taxon>Gunneridae</taxon>
        <taxon>Pentapetalae</taxon>
        <taxon>rosids</taxon>
        <taxon>fabids</taxon>
        <taxon>Fagales</taxon>
        <taxon>Myricaceae</taxon>
        <taxon>Morella</taxon>
    </lineage>
</organism>
<dbReference type="SUPFAM" id="SSF47769">
    <property type="entry name" value="SAM/Pointed domain"/>
    <property type="match status" value="1"/>
</dbReference>
<evidence type="ECO:0000313" key="4">
    <source>
        <dbReference type="EMBL" id="KAB1223063.1"/>
    </source>
</evidence>
<dbReference type="AlphaFoldDB" id="A0A6A1WGU5"/>
<comment type="caution">
    <text evidence="5">The sequence shown here is derived from an EMBL/GenBank/DDBJ whole genome shotgun (WGS) entry which is preliminary data.</text>
</comment>
<name>A0A6A1WGU5_9ROSI</name>
<keyword evidence="1" id="KW-0677">Repeat</keyword>
<reference evidence="5" key="1">
    <citation type="submission" date="2018-07" db="EMBL/GenBank/DDBJ databases">
        <authorList>
            <person name="Gao Z.-S."/>
            <person name="Jia H.-M."/>
            <person name="Jia H.-J."/>
            <person name="Cai Q.-L."/>
            <person name="Wang Y."/>
            <person name="Zhao H.-B."/>
        </authorList>
    </citation>
    <scope>NUCLEOTIDE SEQUENCE</scope>
    <source>
        <tissue evidence="5">Leaves</tissue>
    </source>
</reference>
<dbReference type="PANTHER" id="PTHR10627:SF74">
    <property type="entry name" value="OS08G0526500 PROTEIN"/>
    <property type="match status" value="1"/>
</dbReference>
<feature type="domain" description="SAM" evidence="3">
    <location>
        <begin position="209"/>
        <end position="274"/>
    </location>
</feature>
<accession>A0A6A1WGU5</accession>
<dbReference type="PANTHER" id="PTHR10627">
    <property type="entry name" value="SCP160"/>
    <property type="match status" value="1"/>
</dbReference>
<feature type="region of interest" description="Disordered" evidence="2">
    <location>
        <begin position="122"/>
        <end position="158"/>
    </location>
</feature>
<dbReference type="InterPro" id="IPR013761">
    <property type="entry name" value="SAM/pointed_sf"/>
</dbReference>
<dbReference type="Gene3D" id="1.10.150.50">
    <property type="entry name" value="Transcription Factor, Ets-1"/>
    <property type="match status" value="1"/>
</dbReference>
<feature type="compositionally biased region" description="Basic and acidic residues" evidence="2">
    <location>
        <begin position="129"/>
        <end position="139"/>
    </location>
</feature>
<dbReference type="SMART" id="SM00454">
    <property type="entry name" value="SAM"/>
    <property type="match status" value="1"/>
</dbReference>
<evidence type="ECO:0000256" key="1">
    <source>
        <dbReference type="ARBA" id="ARBA00022737"/>
    </source>
</evidence>
<evidence type="ECO:0000313" key="5">
    <source>
        <dbReference type="EMBL" id="KAB1223077.1"/>
    </source>
</evidence>
<reference evidence="5" key="3">
    <citation type="submission" date="2019-09" db="EMBL/GenBank/DDBJ databases">
        <authorList>
            <person name="Gao Z."/>
        </authorList>
    </citation>
    <scope>NUCLEOTIDE SEQUENCE</scope>
    <source>
        <tissue evidence="5">Leaves</tissue>
    </source>
</reference>
<proteinExistence type="predicted"/>
<evidence type="ECO:0000313" key="6">
    <source>
        <dbReference type="Proteomes" id="UP000516437"/>
    </source>
</evidence>
<reference evidence="5 6" key="2">
    <citation type="journal article" date="2019" name="Plant Biotechnol. J.">
        <title>The red bayberry genome and genetic basis of sex determination.</title>
        <authorList>
            <person name="Jia H.M."/>
            <person name="Jia H.J."/>
            <person name="Cai Q.L."/>
            <person name="Wang Y."/>
            <person name="Zhao H.B."/>
            <person name="Yang W.F."/>
            <person name="Wang G.Y."/>
            <person name="Li Y.H."/>
            <person name="Zhan D.L."/>
            <person name="Shen Y.T."/>
            <person name="Niu Q.F."/>
            <person name="Chang L."/>
            <person name="Qiu J."/>
            <person name="Zhao L."/>
            <person name="Xie H.B."/>
            <person name="Fu W.Y."/>
            <person name="Jin J."/>
            <person name="Li X.W."/>
            <person name="Jiao Y."/>
            <person name="Zhou C.C."/>
            <person name="Tu T."/>
            <person name="Chai C.Y."/>
            <person name="Gao J.L."/>
            <person name="Fan L.J."/>
            <person name="van de Weg E."/>
            <person name="Wang J.Y."/>
            <person name="Gao Z.S."/>
        </authorList>
    </citation>
    <scope>NUCLEOTIDE SEQUENCE [LARGE SCALE GENOMIC DNA]</scope>
    <source>
        <tissue evidence="5">Leaves</tissue>
    </source>
</reference>
<evidence type="ECO:0000259" key="3">
    <source>
        <dbReference type="SMART" id="SM00454"/>
    </source>
</evidence>
<sequence>MSKPRFTITLGRSGQVVKRGERLSEYVHPRADTKAMTGSKRFRDRIGSTSNGFLLTNKRQRGDGRNWSWGSNEVHGSRISPNDLRLKLMRKSLKQVHRAVGEHGKMDQHKTLSKTIQLSASHNMLQQRPTERSRFKDSRGFSTPIDFADPRQVPSAREASASRAGWLLSKDALSRPIGSTPFIAKGPSETSKPVTHLALMSNFGQKSYHAVEEPLTVAGLLQSLGLGKYHIHFCAEEVDMTALKQMGDKDLKEMGIPMGPRKKILALLHRSSNNHSCKR</sequence>
<dbReference type="Pfam" id="PF00536">
    <property type="entry name" value="SAM_1"/>
    <property type="match status" value="1"/>
</dbReference>
<gene>
    <name evidence="5" type="ORF">CJ030_MR2G022320</name>
    <name evidence="4" type="ORF">CJ030_MR2G022334</name>
</gene>
<protein>
    <submittedName>
        <fullName evidence="5">SEC23-interacting protein</fullName>
    </submittedName>
</protein>
<dbReference type="EMBL" id="RXIC02000020">
    <property type="protein sequence ID" value="KAB1223077.1"/>
    <property type="molecule type" value="Genomic_DNA"/>
</dbReference>
<evidence type="ECO:0000256" key="2">
    <source>
        <dbReference type="SAM" id="MobiDB-lite"/>
    </source>
</evidence>
<dbReference type="EMBL" id="RXIC02000020">
    <property type="protein sequence ID" value="KAB1223063.1"/>
    <property type="molecule type" value="Genomic_DNA"/>
</dbReference>
<keyword evidence="6" id="KW-1185">Reference proteome</keyword>
<dbReference type="InterPro" id="IPR001660">
    <property type="entry name" value="SAM"/>
</dbReference>
<dbReference type="OrthoDB" id="76949at2759"/>
<dbReference type="Proteomes" id="UP000516437">
    <property type="component" value="Chromosome 2"/>
</dbReference>